<dbReference type="PANTHER" id="PTHR47582">
    <property type="entry name" value="P450, PUTATIVE (EUROFUNG)-RELATED"/>
    <property type="match status" value="1"/>
</dbReference>
<dbReference type="EMBL" id="MU865591">
    <property type="protein sequence ID" value="KAK4221061.1"/>
    <property type="molecule type" value="Genomic_DNA"/>
</dbReference>
<evidence type="ECO:0000256" key="6">
    <source>
        <dbReference type="PIRSR" id="PIRSR602403-1"/>
    </source>
</evidence>
<keyword evidence="4 6" id="KW-0408">Iron</keyword>
<keyword evidence="7" id="KW-0560">Oxidoreductase</keyword>
<dbReference type="SUPFAM" id="SSF48264">
    <property type="entry name" value="Cytochrome P450"/>
    <property type="match status" value="1"/>
</dbReference>
<dbReference type="InterPro" id="IPR002403">
    <property type="entry name" value="Cyt_P450_E_grp-IV"/>
</dbReference>
<protein>
    <submittedName>
        <fullName evidence="8">Cytochrome P450</fullName>
    </submittedName>
</protein>
<evidence type="ECO:0000256" key="2">
    <source>
        <dbReference type="ARBA" id="ARBA00010617"/>
    </source>
</evidence>
<keyword evidence="3 6" id="KW-0479">Metal-binding</keyword>
<dbReference type="GO" id="GO:0020037">
    <property type="term" value="F:heme binding"/>
    <property type="evidence" value="ECO:0007669"/>
    <property type="project" value="InterPro"/>
</dbReference>
<dbReference type="Proteomes" id="UP001301958">
    <property type="component" value="Unassembled WGS sequence"/>
</dbReference>
<proteinExistence type="inferred from homology"/>
<dbReference type="InterPro" id="IPR001128">
    <property type="entry name" value="Cyt_P450"/>
</dbReference>
<dbReference type="InterPro" id="IPR017972">
    <property type="entry name" value="Cyt_P450_CS"/>
</dbReference>
<name>A0AAN7BCT6_9PEZI</name>
<dbReference type="InterPro" id="IPR036396">
    <property type="entry name" value="Cyt_P450_sf"/>
</dbReference>
<dbReference type="Pfam" id="PF00067">
    <property type="entry name" value="p450"/>
    <property type="match status" value="1"/>
</dbReference>
<evidence type="ECO:0000313" key="8">
    <source>
        <dbReference type="EMBL" id="KAK4221061.1"/>
    </source>
</evidence>
<sequence>MASIASNITSFLPTREDILRDGILTSASKNIPLTVAVAIIFTLLLNTLLTPRLDPREPPLLKPSIPFIGHIIDMFRYQAKFHIIVSRKSNDKYPVASLQMLNGKMYAIWDPEFIASGFKNKILSVDPIIDGYIDNLMAPSREGLKVLISPEGHDMTHEMIKHLIPTALRGVNLEKMTRTALGQLALTFTELAASPTGEQIPNFYLWARHLLCFATSTALYGKPEHDPFRLNPNMEQAIFDFEASLLQLSLGLPFPSITAAKGFKARQILVKGLEPYYGKKFYEFPEASEFVRARAQKLQSDPGCKLPVSDIPKVEIMVPFAAMGNSAPTLFWLLVFVLASPQERRDRLRKEIQNVMVLDSPDSGNSSEVRMKVSHLLIENECPLLKACFRETLRVSVHQITSRVVTEDTVIQNSSGQEYLLKKGTQVQMSAGNVHKSPGWWGEDADEFKPERWLDPQNIKTAKTAWVPFGGGIHLCPGRNFAMAELAAIVAIFVLGFEVEPNAKGKKEWKLPEYRLGSLVDAVSKPAEEGRGFGVNVKARKGWENVKWNIEYAS</sequence>
<dbReference type="Gene3D" id="1.10.630.10">
    <property type="entry name" value="Cytochrome P450"/>
    <property type="match status" value="1"/>
</dbReference>
<accession>A0AAN7BCT6</accession>
<reference evidence="8" key="1">
    <citation type="journal article" date="2023" name="Mol. Phylogenet. Evol.">
        <title>Genome-scale phylogeny and comparative genomics of the fungal order Sordariales.</title>
        <authorList>
            <person name="Hensen N."/>
            <person name="Bonometti L."/>
            <person name="Westerberg I."/>
            <person name="Brannstrom I.O."/>
            <person name="Guillou S."/>
            <person name="Cros-Aarteil S."/>
            <person name="Calhoun S."/>
            <person name="Haridas S."/>
            <person name="Kuo A."/>
            <person name="Mondo S."/>
            <person name="Pangilinan J."/>
            <person name="Riley R."/>
            <person name="LaButti K."/>
            <person name="Andreopoulos B."/>
            <person name="Lipzen A."/>
            <person name="Chen C."/>
            <person name="Yan M."/>
            <person name="Daum C."/>
            <person name="Ng V."/>
            <person name="Clum A."/>
            <person name="Steindorff A."/>
            <person name="Ohm R.A."/>
            <person name="Martin F."/>
            <person name="Silar P."/>
            <person name="Natvig D.O."/>
            <person name="Lalanne C."/>
            <person name="Gautier V."/>
            <person name="Ament-Velasquez S.L."/>
            <person name="Kruys A."/>
            <person name="Hutchinson M.I."/>
            <person name="Powell A.J."/>
            <person name="Barry K."/>
            <person name="Miller A.N."/>
            <person name="Grigoriev I.V."/>
            <person name="Debuchy R."/>
            <person name="Gladieux P."/>
            <person name="Hiltunen Thoren M."/>
            <person name="Johannesson H."/>
        </authorList>
    </citation>
    <scope>NUCLEOTIDE SEQUENCE</scope>
    <source>
        <strain evidence="8">CBS 990.96</strain>
    </source>
</reference>
<dbReference type="AlphaFoldDB" id="A0AAN7BCT6"/>
<evidence type="ECO:0000256" key="7">
    <source>
        <dbReference type="RuleBase" id="RU000461"/>
    </source>
</evidence>
<keyword evidence="6 7" id="KW-0349">Heme</keyword>
<feature type="binding site" description="axial binding residue" evidence="6">
    <location>
        <position position="476"/>
    </location>
    <ligand>
        <name>heme</name>
        <dbReference type="ChEBI" id="CHEBI:30413"/>
    </ligand>
    <ligandPart>
        <name>Fe</name>
        <dbReference type="ChEBI" id="CHEBI:18248"/>
    </ligandPart>
</feature>
<dbReference type="GO" id="GO:0005506">
    <property type="term" value="F:iron ion binding"/>
    <property type="evidence" value="ECO:0007669"/>
    <property type="project" value="InterPro"/>
</dbReference>
<comment type="caution">
    <text evidence="8">The sequence shown here is derived from an EMBL/GenBank/DDBJ whole genome shotgun (WGS) entry which is preliminary data.</text>
</comment>
<evidence type="ECO:0000256" key="5">
    <source>
        <dbReference type="ARBA" id="ARBA00023033"/>
    </source>
</evidence>
<reference evidence="8" key="2">
    <citation type="submission" date="2023-05" db="EMBL/GenBank/DDBJ databases">
        <authorList>
            <consortium name="Lawrence Berkeley National Laboratory"/>
            <person name="Steindorff A."/>
            <person name="Hensen N."/>
            <person name="Bonometti L."/>
            <person name="Westerberg I."/>
            <person name="Brannstrom I.O."/>
            <person name="Guillou S."/>
            <person name="Cros-Aarteil S."/>
            <person name="Calhoun S."/>
            <person name="Haridas S."/>
            <person name="Kuo A."/>
            <person name="Mondo S."/>
            <person name="Pangilinan J."/>
            <person name="Riley R."/>
            <person name="Labutti K."/>
            <person name="Andreopoulos B."/>
            <person name="Lipzen A."/>
            <person name="Chen C."/>
            <person name="Yanf M."/>
            <person name="Daum C."/>
            <person name="Ng V."/>
            <person name="Clum A."/>
            <person name="Ohm R."/>
            <person name="Martin F."/>
            <person name="Silar P."/>
            <person name="Natvig D."/>
            <person name="Lalanne C."/>
            <person name="Gautier V."/>
            <person name="Ament-Velasquez S.L."/>
            <person name="Kruys A."/>
            <person name="Hutchinson M.I."/>
            <person name="Powell A.J."/>
            <person name="Barry K."/>
            <person name="Miller A.N."/>
            <person name="Grigoriev I.V."/>
            <person name="Debuchy R."/>
            <person name="Gladieux P."/>
            <person name="Thoren M.H."/>
            <person name="Johannesson H."/>
        </authorList>
    </citation>
    <scope>NUCLEOTIDE SEQUENCE</scope>
    <source>
        <strain evidence="8">CBS 990.96</strain>
    </source>
</reference>
<dbReference type="PROSITE" id="PS00086">
    <property type="entry name" value="CYTOCHROME_P450"/>
    <property type="match status" value="1"/>
</dbReference>
<evidence type="ECO:0000256" key="1">
    <source>
        <dbReference type="ARBA" id="ARBA00001971"/>
    </source>
</evidence>
<dbReference type="InterPro" id="IPR053007">
    <property type="entry name" value="CYP450_monoxygenase_sec-met"/>
</dbReference>
<evidence type="ECO:0000313" key="9">
    <source>
        <dbReference type="Proteomes" id="UP001301958"/>
    </source>
</evidence>
<dbReference type="PRINTS" id="PR00465">
    <property type="entry name" value="EP450IV"/>
</dbReference>
<comment type="cofactor">
    <cofactor evidence="1 6">
        <name>heme</name>
        <dbReference type="ChEBI" id="CHEBI:30413"/>
    </cofactor>
</comment>
<dbReference type="CDD" id="cd11040">
    <property type="entry name" value="CYP7_CYP8-like"/>
    <property type="match status" value="1"/>
</dbReference>
<evidence type="ECO:0000256" key="4">
    <source>
        <dbReference type="ARBA" id="ARBA00023004"/>
    </source>
</evidence>
<dbReference type="GO" id="GO:0004497">
    <property type="term" value="F:monooxygenase activity"/>
    <property type="evidence" value="ECO:0007669"/>
    <property type="project" value="UniProtKB-KW"/>
</dbReference>
<organism evidence="8 9">
    <name type="scientific">Podospora fimiseda</name>
    <dbReference type="NCBI Taxonomy" id="252190"/>
    <lineage>
        <taxon>Eukaryota</taxon>
        <taxon>Fungi</taxon>
        <taxon>Dikarya</taxon>
        <taxon>Ascomycota</taxon>
        <taxon>Pezizomycotina</taxon>
        <taxon>Sordariomycetes</taxon>
        <taxon>Sordariomycetidae</taxon>
        <taxon>Sordariales</taxon>
        <taxon>Podosporaceae</taxon>
        <taxon>Podospora</taxon>
    </lineage>
</organism>
<keyword evidence="5 7" id="KW-0503">Monooxygenase</keyword>
<evidence type="ECO:0000256" key="3">
    <source>
        <dbReference type="ARBA" id="ARBA00022723"/>
    </source>
</evidence>
<keyword evidence="9" id="KW-1185">Reference proteome</keyword>
<dbReference type="GO" id="GO:0016705">
    <property type="term" value="F:oxidoreductase activity, acting on paired donors, with incorporation or reduction of molecular oxygen"/>
    <property type="evidence" value="ECO:0007669"/>
    <property type="project" value="InterPro"/>
</dbReference>
<dbReference type="PANTHER" id="PTHR47582:SF1">
    <property type="entry name" value="P450, PUTATIVE (EUROFUNG)-RELATED"/>
    <property type="match status" value="1"/>
</dbReference>
<comment type="similarity">
    <text evidence="2 7">Belongs to the cytochrome P450 family.</text>
</comment>
<gene>
    <name evidence="8" type="ORF">QBC38DRAFT_149465</name>
</gene>